<evidence type="ECO:0000313" key="3">
    <source>
        <dbReference type="Proteomes" id="UP000688137"/>
    </source>
</evidence>
<dbReference type="OMA" id="QTQNNKA"/>
<feature type="region of interest" description="Disordered" evidence="1">
    <location>
        <begin position="163"/>
        <end position="231"/>
    </location>
</feature>
<feature type="region of interest" description="Disordered" evidence="1">
    <location>
        <begin position="1"/>
        <end position="23"/>
    </location>
</feature>
<dbReference type="InterPro" id="IPR008833">
    <property type="entry name" value="Surf2"/>
</dbReference>
<dbReference type="Pfam" id="PF05477">
    <property type="entry name" value="SURF2"/>
    <property type="match status" value="1"/>
</dbReference>
<evidence type="ECO:0000313" key="2">
    <source>
        <dbReference type="EMBL" id="CAD8091648.1"/>
    </source>
</evidence>
<accession>A0A8S1NG28</accession>
<organism evidence="2 3">
    <name type="scientific">Paramecium primaurelia</name>
    <dbReference type="NCBI Taxonomy" id="5886"/>
    <lineage>
        <taxon>Eukaryota</taxon>
        <taxon>Sar</taxon>
        <taxon>Alveolata</taxon>
        <taxon>Ciliophora</taxon>
        <taxon>Intramacronucleata</taxon>
        <taxon>Oligohymenophorea</taxon>
        <taxon>Peniculida</taxon>
        <taxon>Parameciidae</taxon>
        <taxon>Paramecium</taxon>
    </lineage>
</organism>
<dbReference type="EMBL" id="CAJJDM010000091">
    <property type="protein sequence ID" value="CAD8091648.1"/>
    <property type="molecule type" value="Genomic_DNA"/>
</dbReference>
<keyword evidence="3" id="KW-1185">Reference proteome</keyword>
<protein>
    <submittedName>
        <fullName evidence="2">Uncharacterized protein</fullName>
    </submittedName>
</protein>
<sequence>MNKNKESGKQVQNNKVNDSNSNKNKELQKLVQNNKHFEFLSSGKIKCILTHHEILPTLQEFNNYLNGRSYKNALENDIEFTQFEPYIVQHKTDKNKLYCNLTRQNISKKKSVVLKHVNGKRYKYYLSKYLEEQAKEEQQNQRDNQEDEDDIQNELEELNNLINEEVEEEQPQKQKSGILKGGKKINKKKVKPQQEEQIEIEQTVQTKQKKQQQDGIEQKKLKNKQQKAQVG</sequence>
<gene>
    <name evidence="2" type="ORF">PPRIM_AZ9-3.1.T0880176</name>
</gene>
<feature type="compositionally biased region" description="Low complexity" evidence="1">
    <location>
        <begin position="9"/>
        <end position="22"/>
    </location>
</feature>
<dbReference type="PANTHER" id="PTHR34348:SF1">
    <property type="entry name" value="SURFEIT LOCUS PROTEIN 2"/>
    <property type="match status" value="1"/>
</dbReference>
<reference evidence="2" key="1">
    <citation type="submission" date="2021-01" db="EMBL/GenBank/DDBJ databases">
        <authorList>
            <consortium name="Genoscope - CEA"/>
            <person name="William W."/>
        </authorList>
    </citation>
    <scope>NUCLEOTIDE SEQUENCE</scope>
</reference>
<dbReference type="AlphaFoldDB" id="A0A8S1NG28"/>
<name>A0A8S1NG28_PARPR</name>
<dbReference type="PANTHER" id="PTHR34348">
    <property type="entry name" value="SURFEIT LOCUS PROTEIN 2"/>
    <property type="match status" value="1"/>
</dbReference>
<comment type="caution">
    <text evidence="2">The sequence shown here is derived from an EMBL/GenBank/DDBJ whole genome shotgun (WGS) entry which is preliminary data.</text>
</comment>
<evidence type="ECO:0000256" key="1">
    <source>
        <dbReference type="SAM" id="MobiDB-lite"/>
    </source>
</evidence>
<feature type="compositionally biased region" description="Basic residues" evidence="1">
    <location>
        <begin position="181"/>
        <end position="191"/>
    </location>
</feature>
<proteinExistence type="predicted"/>
<dbReference type="Proteomes" id="UP000688137">
    <property type="component" value="Unassembled WGS sequence"/>
</dbReference>